<accession>A0AAQ3WXL0</accession>
<name>A0AAQ3WXL0_PASNO</name>
<gene>
    <name evidence="1" type="ORF">U9M48_025672</name>
</gene>
<sequence>MTRKLPGKAVVAGIECNQILHPLPCCGLKCPKNKHHWTEVGDDSSCKSPLSWLKLTSRTTMLLEVTNSSGRPAYNEL</sequence>
<dbReference type="EMBL" id="CP144749">
    <property type="protein sequence ID" value="WVZ77863.1"/>
    <property type="molecule type" value="Genomic_DNA"/>
</dbReference>
<dbReference type="AlphaFoldDB" id="A0AAQ3WXL0"/>
<organism evidence="1 2">
    <name type="scientific">Paspalum notatum var. saurae</name>
    <dbReference type="NCBI Taxonomy" id="547442"/>
    <lineage>
        <taxon>Eukaryota</taxon>
        <taxon>Viridiplantae</taxon>
        <taxon>Streptophyta</taxon>
        <taxon>Embryophyta</taxon>
        <taxon>Tracheophyta</taxon>
        <taxon>Spermatophyta</taxon>
        <taxon>Magnoliopsida</taxon>
        <taxon>Liliopsida</taxon>
        <taxon>Poales</taxon>
        <taxon>Poaceae</taxon>
        <taxon>PACMAD clade</taxon>
        <taxon>Panicoideae</taxon>
        <taxon>Andropogonodae</taxon>
        <taxon>Paspaleae</taxon>
        <taxon>Paspalinae</taxon>
        <taxon>Paspalum</taxon>
    </lineage>
</organism>
<dbReference type="Proteomes" id="UP001341281">
    <property type="component" value="Chromosome 05"/>
</dbReference>
<proteinExistence type="predicted"/>
<protein>
    <submittedName>
        <fullName evidence="1">Uncharacterized protein</fullName>
    </submittedName>
</protein>
<reference evidence="1 2" key="1">
    <citation type="submission" date="2024-02" db="EMBL/GenBank/DDBJ databases">
        <title>High-quality chromosome-scale genome assembly of Pensacola bahiagrass (Paspalum notatum Flugge var. saurae).</title>
        <authorList>
            <person name="Vega J.M."/>
            <person name="Podio M."/>
            <person name="Orjuela J."/>
            <person name="Siena L.A."/>
            <person name="Pessino S.C."/>
            <person name="Combes M.C."/>
            <person name="Mariac C."/>
            <person name="Albertini E."/>
            <person name="Pupilli F."/>
            <person name="Ortiz J.P.A."/>
            <person name="Leblanc O."/>
        </authorList>
    </citation>
    <scope>NUCLEOTIDE SEQUENCE [LARGE SCALE GENOMIC DNA]</scope>
    <source>
        <strain evidence="1">R1</strain>
        <tissue evidence="1">Leaf</tissue>
    </source>
</reference>
<evidence type="ECO:0000313" key="2">
    <source>
        <dbReference type="Proteomes" id="UP001341281"/>
    </source>
</evidence>
<evidence type="ECO:0000313" key="1">
    <source>
        <dbReference type="EMBL" id="WVZ77863.1"/>
    </source>
</evidence>
<keyword evidence="2" id="KW-1185">Reference proteome</keyword>